<evidence type="ECO:0000313" key="2">
    <source>
        <dbReference type="Proteomes" id="UP000676194"/>
    </source>
</evidence>
<dbReference type="Proteomes" id="UP000676194">
    <property type="component" value="Chromosome"/>
</dbReference>
<dbReference type="AlphaFoldDB" id="A0A8E6B3D0"/>
<dbReference type="RefSeq" id="WP_213494570.1">
    <property type="nucleotide sequence ID" value="NZ_CP074694.1"/>
</dbReference>
<reference evidence="1" key="1">
    <citation type="submission" date="2021-05" db="EMBL/GenBank/DDBJ databases">
        <title>Complete genome sequence of the cellulolytic planctomycete Telmatocola sphagniphila SP2T and characterization of the first cellulase from planctomycetes.</title>
        <authorList>
            <person name="Rakitin A.L."/>
            <person name="Beletsky A.V."/>
            <person name="Naumoff D.G."/>
            <person name="Kulichevskaya I.S."/>
            <person name="Mardanov A.V."/>
            <person name="Ravin N.V."/>
            <person name="Dedysh S.N."/>
        </authorList>
    </citation>
    <scope>NUCLEOTIDE SEQUENCE</scope>
    <source>
        <strain evidence="1">SP2T</strain>
    </source>
</reference>
<keyword evidence="2" id="KW-1185">Reference proteome</keyword>
<name>A0A8E6B3D0_9BACT</name>
<accession>A0A8E6B3D0</accession>
<evidence type="ECO:0000313" key="1">
    <source>
        <dbReference type="EMBL" id="QVL30689.1"/>
    </source>
</evidence>
<protein>
    <submittedName>
        <fullName evidence="1">Uncharacterized protein</fullName>
    </submittedName>
</protein>
<dbReference type="KEGG" id="tsph:KIH39_17750"/>
<dbReference type="EMBL" id="CP074694">
    <property type="protein sequence ID" value="QVL30689.1"/>
    <property type="molecule type" value="Genomic_DNA"/>
</dbReference>
<organism evidence="1 2">
    <name type="scientific">Telmatocola sphagniphila</name>
    <dbReference type="NCBI Taxonomy" id="1123043"/>
    <lineage>
        <taxon>Bacteria</taxon>
        <taxon>Pseudomonadati</taxon>
        <taxon>Planctomycetota</taxon>
        <taxon>Planctomycetia</taxon>
        <taxon>Gemmatales</taxon>
        <taxon>Gemmataceae</taxon>
    </lineage>
</organism>
<gene>
    <name evidence="1" type="ORF">KIH39_17750</name>
</gene>
<sequence>MNQRELYRAPKEHGKILEIPSGAQYPSLIASNLQRLETSPLEIDHTPLADFRKKARQEALVAAKNYHQALGEPLPAIEFDQLLVAGHQPELFHAGVWIKNFALNKIARENQLVPLNLIVDTDLVKSTVLAVPEAIAGGYKSVAVPFDEARSGRIYEGSHICKPELFRQVPHEVDKILGPKADRLLNRYWARETTDLTTALTAPRRQAERDWGCHNWELPISQLSQTPSFLKFVRYLLNDLENFRSIYNQVVLDYRRKYKLRSENHPVPLLGQKGAALETPFWCIDPKANNRQSYFHSPESSVDPKYLRSKALITTLYARVFLGAGFIHGIGGGKYDEVTDALIERWLGIEAPGYGVVSATVHLPLDWQKIEGDRIQNIGRQIRDLTWNPQRHLAEDGRTQKKQELIAAEPTGKAERRKWFRELQEITGELRQPLLGEIEKKESERSKVEHQLAIQKVALSREYSWVLFPESVLKPIMQNV</sequence>
<proteinExistence type="predicted"/>